<accession>A0A090SV55</accession>
<gene>
    <name evidence="1" type="ORF">JCM19240_4992</name>
</gene>
<proteinExistence type="predicted"/>
<organism evidence="1 2">
    <name type="scientific">Vibrio maritimus</name>
    <dbReference type="NCBI Taxonomy" id="990268"/>
    <lineage>
        <taxon>Bacteria</taxon>
        <taxon>Pseudomonadati</taxon>
        <taxon>Pseudomonadota</taxon>
        <taxon>Gammaproteobacteria</taxon>
        <taxon>Vibrionales</taxon>
        <taxon>Vibrionaceae</taxon>
        <taxon>Vibrio</taxon>
    </lineage>
</organism>
<reference evidence="1 2" key="1">
    <citation type="submission" date="2014-09" db="EMBL/GenBank/DDBJ databases">
        <title>Vibrio maritimus JCM 19240. (C210) whole genome shotgun sequence.</title>
        <authorList>
            <person name="Sawabe T."/>
            <person name="Meirelles P."/>
            <person name="Nakanishi M."/>
            <person name="Sayaka M."/>
            <person name="Hattori M."/>
            <person name="Ohkuma M."/>
        </authorList>
    </citation>
    <scope>NUCLEOTIDE SEQUENCE [LARGE SCALE GENOMIC DNA]</scope>
    <source>
        <strain evidence="1 2">JCM 19240</strain>
    </source>
</reference>
<name>A0A090SV55_9VIBR</name>
<sequence length="42" mass="4920">MSFCHRDGDTISRDESLDFEVVCMYQWKQVCGESSCSLEIER</sequence>
<dbReference type="AlphaFoldDB" id="A0A090SV55"/>
<protein>
    <submittedName>
        <fullName evidence="1">Uncharacterized protein</fullName>
    </submittedName>
</protein>
<evidence type="ECO:0000313" key="2">
    <source>
        <dbReference type="Proteomes" id="UP000029224"/>
    </source>
</evidence>
<dbReference type="EMBL" id="BBMT01000001">
    <property type="protein sequence ID" value="GAL31561.1"/>
    <property type="molecule type" value="Genomic_DNA"/>
</dbReference>
<comment type="caution">
    <text evidence="1">The sequence shown here is derived from an EMBL/GenBank/DDBJ whole genome shotgun (WGS) entry which is preliminary data.</text>
</comment>
<dbReference type="Proteomes" id="UP000029224">
    <property type="component" value="Unassembled WGS sequence"/>
</dbReference>
<evidence type="ECO:0000313" key="1">
    <source>
        <dbReference type="EMBL" id="GAL31561.1"/>
    </source>
</evidence>
<reference evidence="1 2" key="2">
    <citation type="submission" date="2014-09" db="EMBL/GenBank/DDBJ databases">
        <authorList>
            <consortium name="NBRP consortium"/>
            <person name="Sawabe T."/>
            <person name="Meirelles P."/>
            <person name="Nakanishi M."/>
            <person name="Sayaka M."/>
            <person name="Hattori M."/>
            <person name="Ohkuma M."/>
        </authorList>
    </citation>
    <scope>NUCLEOTIDE SEQUENCE [LARGE SCALE GENOMIC DNA]</scope>
    <source>
        <strain evidence="1 2">JCM 19240</strain>
    </source>
</reference>
<keyword evidence="2" id="KW-1185">Reference proteome</keyword>